<evidence type="ECO:0000256" key="5">
    <source>
        <dbReference type="ARBA" id="ARBA00022989"/>
    </source>
</evidence>
<dbReference type="Pfam" id="PF00005">
    <property type="entry name" value="ABC_tran"/>
    <property type="match status" value="1"/>
</dbReference>
<keyword evidence="6 7" id="KW-0472">Membrane</keyword>
<dbReference type="PROSITE" id="PS50893">
    <property type="entry name" value="ABC_TRANSPORTER_2"/>
    <property type="match status" value="1"/>
</dbReference>
<evidence type="ECO:0000259" key="9">
    <source>
        <dbReference type="PROSITE" id="PS50929"/>
    </source>
</evidence>
<evidence type="ECO:0000256" key="1">
    <source>
        <dbReference type="ARBA" id="ARBA00004651"/>
    </source>
</evidence>
<evidence type="ECO:0000256" key="4">
    <source>
        <dbReference type="ARBA" id="ARBA00022840"/>
    </source>
</evidence>
<dbReference type="CDD" id="cd03228">
    <property type="entry name" value="ABCC_MRP_Like"/>
    <property type="match status" value="1"/>
</dbReference>
<dbReference type="InterPro" id="IPR003593">
    <property type="entry name" value="AAA+_ATPase"/>
</dbReference>
<evidence type="ECO:0000256" key="7">
    <source>
        <dbReference type="SAM" id="Phobius"/>
    </source>
</evidence>
<reference evidence="10 11" key="1">
    <citation type="submission" date="2017-07" db="EMBL/GenBank/DDBJ databases">
        <authorList>
            <person name="Sun Z.S."/>
            <person name="Albrecht U."/>
            <person name="Echele G."/>
            <person name="Lee C.C."/>
        </authorList>
    </citation>
    <scope>NUCLEOTIDE SEQUENCE [LARGE SCALE GENOMIC DNA]</scope>
    <source>
        <strain evidence="10 11">P16-029</strain>
    </source>
</reference>
<feature type="transmembrane region" description="Helical" evidence="7">
    <location>
        <begin position="151"/>
        <end position="168"/>
    </location>
</feature>
<organism evidence="10 11">
    <name type="scientific">Cutibacterium avidum</name>
    <dbReference type="NCBI Taxonomy" id="33010"/>
    <lineage>
        <taxon>Bacteria</taxon>
        <taxon>Bacillati</taxon>
        <taxon>Actinomycetota</taxon>
        <taxon>Actinomycetes</taxon>
        <taxon>Propionibacteriales</taxon>
        <taxon>Propionibacteriaceae</taxon>
        <taxon>Cutibacterium</taxon>
    </lineage>
</organism>
<dbReference type="Proteomes" id="UP000259211">
    <property type="component" value="Unassembled WGS sequence"/>
</dbReference>
<dbReference type="SMART" id="SM00382">
    <property type="entry name" value="AAA"/>
    <property type="match status" value="1"/>
</dbReference>
<dbReference type="AlphaFoldDB" id="A0A3E2DGF6"/>
<gene>
    <name evidence="10" type="ORF">CHT91_06125</name>
</gene>
<dbReference type="PROSITE" id="PS50929">
    <property type="entry name" value="ABC_TM1F"/>
    <property type="match status" value="1"/>
</dbReference>
<dbReference type="PANTHER" id="PTHR24221:SF614">
    <property type="entry name" value="GLUTATHIONE_L-CYSTEINE TRANSPORT SYSTEM ATP-BINDING_PERMEASE PROTEIN CYDC"/>
    <property type="match status" value="1"/>
</dbReference>
<dbReference type="GO" id="GO:0016887">
    <property type="term" value="F:ATP hydrolysis activity"/>
    <property type="evidence" value="ECO:0007669"/>
    <property type="project" value="InterPro"/>
</dbReference>
<keyword evidence="2 7" id="KW-0812">Transmembrane</keyword>
<dbReference type="GO" id="GO:0005524">
    <property type="term" value="F:ATP binding"/>
    <property type="evidence" value="ECO:0007669"/>
    <property type="project" value="UniProtKB-KW"/>
</dbReference>
<dbReference type="GO" id="GO:0005886">
    <property type="term" value="C:plasma membrane"/>
    <property type="evidence" value="ECO:0007669"/>
    <property type="project" value="UniProtKB-SubCell"/>
</dbReference>
<feature type="transmembrane region" description="Helical" evidence="7">
    <location>
        <begin position="12"/>
        <end position="34"/>
    </location>
</feature>
<comment type="caution">
    <text evidence="10">The sequence shown here is derived from an EMBL/GenBank/DDBJ whole genome shotgun (WGS) entry which is preliminary data.</text>
</comment>
<dbReference type="InterPro" id="IPR027417">
    <property type="entry name" value="P-loop_NTPase"/>
</dbReference>
<evidence type="ECO:0000256" key="6">
    <source>
        <dbReference type="ARBA" id="ARBA00023136"/>
    </source>
</evidence>
<evidence type="ECO:0000313" key="10">
    <source>
        <dbReference type="EMBL" id="RFT44418.1"/>
    </source>
</evidence>
<dbReference type="SUPFAM" id="SSF52540">
    <property type="entry name" value="P-loop containing nucleoside triphosphate hydrolases"/>
    <property type="match status" value="1"/>
</dbReference>
<feature type="domain" description="ABC transporter" evidence="8">
    <location>
        <begin position="328"/>
        <end position="561"/>
    </location>
</feature>
<sequence>MSPRSPHRARQVAAVHLLEVAATALVLVAVGQAVGGRLEGFVLGSGWYWAMGVGGVVAAVAAGAAMGMSGRHARAEEAALHPRVLDVLYRRSLSAPPAPDEGDRVVILAGDNAERVSEYRQVFRPDMIAALTTPVLVCLGILIGLDWLTGLVLLVMCPLIPTLIKGFLKLFRKRSSESRRERARLTARYLDAISNLVLIRMLGAGQRVEDDLRQRGEANRGTIMKLLAGNQVVIIVVDGLFSLLFIVMSAGMAMTRWQNGHITASSAITIVLLSVLLLEPLHQVAAFFYIGMGGKASEKAISRWFDEAPQTAASRRSVTSTGDGSGAMSLRDVTVCYGDSQILHGVDFVIPHGSRTAIVGRSGAGKSTLLGVMTGTLPPHCGQVVVDGLDAEMAEAGAIRGASASVNQRTWLFAGTIADNLAVANPHATAEQMWEALRRADIADDVASMPRELNSDVGEQGCLLSGGQAQRISLARAFLSGRKILLLDEPTSHVDMDSEQRIIDAISRIGDDTTVVMVTHRRRLLDLARDVYRVTDGTLVPVGADGVTGEDLDRVESEDRV</sequence>
<dbReference type="PANTHER" id="PTHR24221">
    <property type="entry name" value="ATP-BINDING CASSETTE SUB-FAMILY B"/>
    <property type="match status" value="1"/>
</dbReference>
<dbReference type="Gene3D" id="3.40.50.300">
    <property type="entry name" value="P-loop containing nucleotide triphosphate hydrolases"/>
    <property type="match status" value="1"/>
</dbReference>
<keyword evidence="3" id="KW-0547">Nucleotide-binding</keyword>
<name>A0A3E2DGF6_9ACTN</name>
<dbReference type="InterPro" id="IPR017871">
    <property type="entry name" value="ABC_transporter-like_CS"/>
</dbReference>
<evidence type="ECO:0000256" key="3">
    <source>
        <dbReference type="ARBA" id="ARBA00022741"/>
    </source>
</evidence>
<dbReference type="InterPro" id="IPR036640">
    <property type="entry name" value="ABC1_TM_sf"/>
</dbReference>
<accession>A0A3E2DGF6</accession>
<keyword evidence="5 7" id="KW-1133">Transmembrane helix</keyword>
<evidence type="ECO:0000259" key="8">
    <source>
        <dbReference type="PROSITE" id="PS50893"/>
    </source>
</evidence>
<feature type="domain" description="ABC transmembrane type-1" evidence="9">
    <location>
        <begin position="135"/>
        <end position="293"/>
    </location>
</feature>
<dbReference type="GO" id="GO:0140359">
    <property type="term" value="F:ABC-type transporter activity"/>
    <property type="evidence" value="ECO:0007669"/>
    <property type="project" value="InterPro"/>
</dbReference>
<dbReference type="PROSITE" id="PS00211">
    <property type="entry name" value="ABC_TRANSPORTER_1"/>
    <property type="match status" value="1"/>
</dbReference>
<dbReference type="InterPro" id="IPR003439">
    <property type="entry name" value="ABC_transporter-like_ATP-bd"/>
</dbReference>
<dbReference type="SUPFAM" id="SSF90123">
    <property type="entry name" value="ABC transporter transmembrane region"/>
    <property type="match status" value="1"/>
</dbReference>
<dbReference type="Pfam" id="PF00664">
    <property type="entry name" value="ABC_membrane"/>
    <property type="match status" value="1"/>
</dbReference>
<proteinExistence type="predicted"/>
<dbReference type="Gene3D" id="1.20.1560.10">
    <property type="entry name" value="ABC transporter type 1, transmembrane domain"/>
    <property type="match status" value="1"/>
</dbReference>
<evidence type="ECO:0000256" key="2">
    <source>
        <dbReference type="ARBA" id="ARBA00022692"/>
    </source>
</evidence>
<feature type="transmembrane region" description="Helical" evidence="7">
    <location>
        <begin position="127"/>
        <end position="145"/>
    </location>
</feature>
<dbReference type="EMBL" id="NOWI01000005">
    <property type="protein sequence ID" value="RFT44418.1"/>
    <property type="molecule type" value="Genomic_DNA"/>
</dbReference>
<evidence type="ECO:0000313" key="11">
    <source>
        <dbReference type="Proteomes" id="UP000259211"/>
    </source>
</evidence>
<dbReference type="InterPro" id="IPR039421">
    <property type="entry name" value="Type_1_exporter"/>
</dbReference>
<comment type="subcellular location">
    <subcellularLocation>
        <location evidence="1">Cell membrane</location>
        <topology evidence="1">Multi-pass membrane protein</topology>
    </subcellularLocation>
</comment>
<dbReference type="InterPro" id="IPR011527">
    <property type="entry name" value="ABC1_TM_dom"/>
</dbReference>
<keyword evidence="4 10" id="KW-0067">ATP-binding</keyword>
<feature type="transmembrane region" description="Helical" evidence="7">
    <location>
        <begin position="46"/>
        <end position="66"/>
    </location>
</feature>
<dbReference type="RefSeq" id="WP_065673947.1">
    <property type="nucleotide sequence ID" value="NZ_JASORL010000024.1"/>
</dbReference>
<dbReference type="GO" id="GO:0034040">
    <property type="term" value="F:ATPase-coupled lipid transmembrane transporter activity"/>
    <property type="evidence" value="ECO:0007669"/>
    <property type="project" value="TreeGrafter"/>
</dbReference>
<feature type="transmembrane region" description="Helical" evidence="7">
    <location>
        <begin position="228"/>
        <end position="248"/>
    </location>
</feature>
<protein>
    <submittedName>
        <fullName evidence="10">ABC transporter ATP-binding protein</fullName>
    </submittedName>
</protein>